<dbReference type="SUPFAM" id="SSF53335">
    <property type="entry name" value="S-adenosyl-L-methionine-dependent methyltransferases"/>
    <property type="match status" value="1"/>
</dbReference>
<dbReference type="GO" id="GO:0032259">
    <property type="term" value="P:methylation"/>
    <property type="evidence" value="ECO:0007669"/>
    <property type="project" value="UniProtKB-KW"/>
</dbReference>
<sequence>MAGEKPNYIADVRKDGRLSAPSAARNMDPILSAIAPYVPTGGVALEIASGTGEHAVAFAGAFPDTVWQPTDIDAARLISIDAWRARKGMMNMRVAQRLDATAPSWRTGPFDLAVTVNLMHLIDQTAAQAVVKGVARNLLPGGHWFLYGPFRSQGLFRSDSDLSFHTALTEDDPAIGYKDIEAVEAWAQDAGLTRAALIEMPANNLVLVMRQSDR</sequence>
<proteinExistence type="predicted"/>
<dbReference type="GO" id="GO:0008168">
    <property type="term" value="F:methyltransferase activity"/>
    <property type="evidence" value="ECO:0007669"/>
    <property type="project" value="UniProtKB-KW"/>
</dbReference>
<accession>A0ABQ3IZH5</accession>
<organism evidence="1 2">
    <name type="scientific">Aliiroseovarius zhejiangensis</name>
    <dbReference type="NCBI Taxonomy" id="1632025"/>
    <lineage>
        <taxon>Bacteria</taxon>
        <taxon>Pseudomonadati</taxon>
        <taxon>Pseudomonadota</taxon>
        <taxon>Alphaproteobacteria</taxon>
        <taxon>Rhodobacterales</taxon>
        <taxon>Paracoccaceae</taxon>
        <taxon>Aliiroseovarius</taxon>
    </lineage>
</organism>
<dbReference type="InterPro" id="IPR010342">
    <property type="entry name" value="DUF938"/>
</dbReference>
<dbReference type="EMBL" id="BNCH01000003">
    <property type="protein sequence ID" value="GHE97757.1"/>
    <property type="molecule type" value="Genomic_DNA"/>
</dbReference>
<keyword evidence="1" id="KW-0489">Methyltransferase</keyword>
<gene>
    <name evidence="1" type="ORF">GCM10016455_17910</name>
</gene>
<dbReference type="InterPro" id="IPR029063">
    <property type="entry name" value="SAM-dependent_MTases_sf"/>
</dbReference>
<dbReference type="Gene3D" id="3.40.50.150">
    <property type="entry name" value="Vaccinia Virus protein VP39"/>
    <property type="match status" value="1"/>
</dbReference>
<dbReference type="Proteomes" id="UP000609802">
    <property type="component" value="Unassembled WGS sequence"/>
</dbReference>
<name>A0ABQ3IZH5_9RHOB</name>
<dbReference type="PANTHER" id="PTHR20974">
    <property type="entry name" value="UPF0585 PROTEIN CG18661"/>
    <property type="match status" value="1"/>
</dbReference>
<protein>
    <submittedName>
        <fullName evidence="1">Methyltransferase</fullName>
    </submittedName>
</protein>
<keyword evidence="1" id="KW-0808">Transferase</keyword>
<dbReference type="PANTHER" id="PTHR20974:SF0">
    <property type="entry name" value="UPF0585 PROTEIN CG18661"/>
    <property type="match status" value="1"/>
</dbReference>
<comment type="caution">
    <text evidence="1">The sequence shown here is derived from an EMBL/GenBank/DDBJ whole genome shotgun (WGS) entry which is preliminary data.</text>
</comment>
<keyword evidence="2" id="KW-1185">Reference proteome</keyword>
<dbReference type="RefSeq" id="WP_191286168.1">
    <property type="nucleotide sequence ID" value="NZ_BNCH01000003.1"/>
</dbReference>
<reference evidence="2" key="1">
    <citation type="journal article" date="2019" name="Int. J. Syst. Evol. Microbiol.">
        <title>The Global Catalogue of Microorganisms (GCM) 10K type strain sequencing project: providing services to taxonomists for standard genome sequencing and annotation.</title>
        <authorList>
            <consortium name="The Broad Institute Genomics Platform"/>
            <consortium name="The Broad Institute Genome Sequencing Center for Infectious Disease"/>
            <person name="Wu L."/>
            <person name="Ma J."/>
        </authorList>
    </citation>
    <scope>NUCLEOTIDE SEQUENCE [LARGE SCALE GENOMIC DNA]</scope>
    <source>
        <strain evidence="2">KCTC 42443</strain>
    </source>
</reference>
<evidence type="ECO:0000313" key="1">
    <source>
        <dbReference type="EMBL" id="GHE97757.1"/>
    </source>
</evidence>
<evidence type="ECO:0000313" key="2">
    <source>
        <dbReference type="Proteomes" id="UP000609802"/>
    </source>
</evidence>
<dbReference type="Pfam" id="PF06080">
    <property type="entry name" value="DUF938"/>
    <property type="match status" value="1"/>
</dbReference>